<dbReference type="EMBL" id="OOIN01000006">
    <property type="protein sequence ID" value="SPO24000.1"/>
    <property type="molecule type" value="Genomic_DNA"/>
</dbReference>
<reference evidence="2 3" key="1">
    <citation type="submission" date="2018-03" db="EMBL/GenBank/DDBJ databases">
        <authorList>
            <person name="Guldener U."/>
        </authorList>
    </citation>
    <scope>NUCLEOTIDE SEQUENCE [LARGE SCALE GENOMIC DNA]</scope>
    <source>
        <strain evidence="2 3">NBRC100155</strain>
    </source>
</reference>
<feature type="compositionally biased region" description="Low complexity" evidence="1">
    <location>
        <begin position="1"/>
        <end position="15"/>
    </location>
</feature>
<dbReference type="AlphaFoldDB" id="A0A5C3E1T8"/>
<accession>A0A5C3E1T8</accession>
<sequence length="502" mass="54430">MVPAPTKLSSGTSKASSKRSAAKRLVSSTSNPAADEAAARLRNLASSLPSELITYILEFAASTATENTAKLHLLCVSKYYHERLSPLIFSTIALCSSSTIHSFAALVKSDAKLARYVRRLWVGPDSSNSDLITALSPPSYNEAGYITDMREHIHVSVRTILRCCRKLQDVALSGELLSSHAAHTYGTACQPIRLTSVNPHSFVGGFSAPIFRKVRVLRIVDTNLAFEEADEIRTLAELEWLIWSAPKDYGDITRDSNVLRRLLQRPRRHFTDLEAPAAPAVAGIDTEAQVAAQDAGPPEATAAAAAAAAAAENLAPSQPPRQQQPPSRVNPIDELWTDLSALELSEGLAPARPSKNDKFRRLTIQTAHNRCVEFRHLLADSYPLYSHPSSPLSLPPLTDATGGLAGGLDATFEDLEREWDPLLNVPTIHPTALTGTVLDEWDALRDLINNAGGQYSNLTMWDLGEESAVVDAGNALRRQRRVWELVSDVGLPSAASVSKLTV</sequence>
<dbReference type="Proteomes" id="UP000324022">
    <property type="component" value="Unassembled WGS sequence"/>
</dbReference>
<dbReference type="OrthoDB" id="3344476at2759"/>
<name>A0A5C3E1T8_9BASI</name>
<gene>
    <name evidence="2" type="ORF">UTRI_03459_B</name>
</gene>
<evidence type="ECO:0000313" key="2">
    <source>
        <dbReference type="EMBL" id="SPO24000.1"/>
    </source>
</evidence>
<feature type="region of interest" description="Disordered" evidence="1">
    <location>
        <begin position="309"/>
        <end position="331"/>
    </location>
</feature>
<organism evidence="2 3">
    <name type="scientific">Ustilago trichophora</name>
    <dbReference type="NCBI Taxonomy" id="86804"/>
    <lineage>
        <taxon>Eukaryota</taxon>
        <taxon>Fungi</taxon>
        <taxon>Dikarya</taxon>
        <taxon>Basidiomycota</taxon>
        <taxon>Ustilaginomycotina</taxon>
        <taxon>Ustilaginomycetes</taxon>
        <taxon>Ustilaginales</taxon>
        <taxon>Ustilaginaceae</taxon>
        <taxon>Ustilago</taxon>
    </lineage>
</organism>
<keyword evidence="3" id="KW-1185">Reference proteome</keyword>
<proteinExistence type="predicted"/>
<evidence type="ECO:0000256" key="1">
    <source>
        <dbReference type="SAM" id="MobiDB-lite"/>
    </source>
</evidence>
<feature type="region of interest" description="Disordered" evidence="1">
    <location>
        <begin position="1"/>
        <end position="29"/>
    </location>
</feature>
<protein>
    <submittedName>
        <fullName evidence="2">Uncharacterized protein</fullName>
    </submittedName>
</protein>
<evidence type="ECO:0000313" key="3">
    <source>
        <dbReference type="Proteomes" id="UP000324022"/>
    </source>
</evidence>